<evidence type="ECO:0000259" key="9">
    <source>
        <dbReference type="Pfam" id="PF14416"/>
    </source>
</evidence>
<feature type="domain" description="Trichome birefringence-like C-terminal" evidence="8">
    <location>
        <begin position="126"/>
        <end position="409"/>
    </location>
</feature>
<comment type="subcellular location">
    <subcellularLocation>
        <location evidence="1">Membrane</location>
        <topology evidence="1">Single-pass membrane protein</topology>
    </subcellularLocation>
</comment>
<dbReference type="GO" id="GO:0016020">
    <property type="term" value="C:membrane"/>
    <property type="evidence" value="ECO:0007669"/>
    <property type="project" value="UniProtKB-SubCell"/>
</dbReference>
<protein>
    <recommendedName>
        <fullName evidence="12">Trichome birefringence-like N-terminal domain-containing protein</fullName>
    </recommendedName>
</protein>
<evidence type="ECO:0000259" key="8">
    <source>
        <dbReference type="Pfam" id="PF13839"/>
    </source>
</evidence>
<organism evidence="10 11">
    <name type="scientific">Cinchona calisaya</name>
    <dbReference type="NCBI Taxonomy" id="153742"/>
    <lineage>
        <taxon>Eukaryota</taxon>
        <taxon>Viridiplantae</taxon>
        <taxon>Streptophyta</taxon>
        <taxon>Embryophyta</taxon>
        <taxon>Tracheophyta</taxon>
        <taxon>Spermatophyta</taxon>
        <taxon>Magnoliopsida</taxon>
        <taxon>eudicotyledons</taxon>
        <taxon>Gunneridae</taxon>
        <taxon>Pentapetalae</taxon>
        <taxon>asterids</taxon>
        <taxon>lamiids</taxon>
        <taxon>Gentianales</taxon>
        <taxon>Rubiaceae</taxon>
        <taxon>Cinchonoideae</taxon>
        <taxon>Cinchoneae</taxon>
        <taxon>Cinchona</taxon>
    </lineage>
</organism>
<dbReference type="PANTHER" id="PTHR32285:SF217">
    <property type="entry name" value="PROTEIN TRICHOME BIREFRINGENCE-LIKE 31"/>
    <property type="match status" value="1"/>
</dbReference>
<evidence type="ECO:0000256" key="3">
    <source>
        <dbReference type="ARBA" id="ARBA00022692"/>
    </source>
</evidence>
<accession>A0ABD2Y817</accession>
<dbReference type="EMBL" id="JBJUIK010000015">
    <property type="protein sequence ID" value="KAL3503146.1"/>
    <property type="molecule type" value="Genomic_DNA"/>
</dbReference>
<dbReference type="Proteomes" id="UP001630127">
    <property type="component" value="Unassembled WGS sequence"/>
</dbReference>
<evidence type="ECO:0000256" key="2">
    <source>
        <dbReference type="ARBA" id="ARBA00007727"/>
    </source>
</evidence>
<reference evidence="10 11" key="1">
    <citation type="submission" date="2024-11" db="EMBL/GenBank/DDBJ databases">
        <title>A near-complete genome assembly of Cinchona calisaya.</title>
        <authorList>
            <person name="Lian D.C."/>
            <person name="Zhao X.W."/>
            <person name="Wei L."/>
        </authorList>
    </citation>
    <scope>NUCLEOTIDE SEQUENCE [LARGE SCALE GENOMIC DNA]</scope>
    <source>
        <tissue evidence="10">Nenye</tissue>
    </source>
</reference>
<dbReference type="InterPro" id="IPR026057">
    <property type="entry name" value="TBL_C"/>
</dbReference>
<keyword evidence="5 7" id="KW-1133">Transmembrane helix</keyword>
<feature type="transmembrane region" description="Helical" evidence="7">
    <location>
        <begin position="12"/>
        <end position="33"/>
    </location>
</feature>
<evidence type="ECO:0000256" key="5">
    <source>
        <dbReference type="ARBA" id="ARBA00022989"/>
    </source>
</evidence>
<name>A0ABD2Y817_9GENT</name>
<keyword evidence="3 7" id="KW-0812">Transmembrane</keyword>
<feature type="domain" description="Trichome birefringence-like N-terminal" evidence="9">
    <location>
        <begin position="72"/>
        <end position="125"/>
    </location>
</feature>
<dbReference type="InterPro" id="IPR025846">
    <property type="entry name" value="TBL_N"/>
</dbReference>
<dbReference type="InterPro" id="IPR029962">
    <property type="entry name" value="TBL"/>
</dbReference>
<evidence type="ECO:0000256" key="6">
    <source>
        <dbReference type="ARBA" id="ARBA00023136"/>
    </source>
</evidence>
<dbReference type="Pfam" id="PF13839">
    <property type="entry name" value="PC-Esterase"/>
    <property type="match status" value="1"/>
</dbReference>
<sequence length="422" mass="49488">MTTQQPTQYRRMQFFFPVALASFLVLGAVRVVLDSIKNNELYFLWQSHFAGSTTRPRRLPIVVSENEVIEDGCNVFEGKWKWDNSSYPLYREESCPYLVKQVTCLKNGRPDSFYQNWRWQPNGCNLPRFDALKLLEILRDKRLMFIGDSIQRGMFESMVCLVQSVIPQGKKFLKRIPPRKIFLIQEFNASIEYYWAPFIVESISDHATNHTVMKRMVKLDSIAKHSQEWEGADILVFESYVWWMYKPLINATYGSPEDVREYNVTTAYKLAMETWANWIEARINPHKQKVFFMTLSPTHLWNWEWKAGSDGNCFNESYPIERPSYWGTGSNLDIMGTVKDVLGKLKVNVRLLNITQLSEYRKDGHTSIFGERKGKLLTKEQRSDPKTYADCIHWCLPGIPDVWNEIFYAVLLQDYRNNSLIV</sequence>
<evidence type="ECO:0000256" key="7">
    <source>
        <dbReference type="SAM" id="Phobius"/>
    </source>
</evidence>
<comment type="caution">
    <text evidence="10">The sequence shown here is derived from an EMBL/GenBank/DDBJ whole genome shotgun (WGS) entry which is preliminary data.</text>
</comment>
<evidence type="ECO:0000256" key="4">
    <source>
        <dbReference type="ARBA" id="ARBA00022968"/>
    </source>
</evidence>
<keyword evidence="11" id="KW-1185">Reference proteome</keyword>
<keyword evidence="6 7" id="KW-0472">Membrane</keyword>
<evidence type="ECO:0000313" key="10">
    <source>
        <dbReference type="EMBL" id="KAL3503146.1"/>
    </source>
</evidence>
<evidence type="ECO:0000313" key="11">
    <source>
        <dbReference type="Proteomes" id="UP001630127"/>
    </source>
</evidence>
<gene>
    <name evidence="10" type="ORF">ACH5RR_037595</name>
</gene>
<evidence type="ECO:0008006" key="12">
    <source>
        <dbReference type="Google" id="ProtNLM"/>
    </source>
</evidence>
<dbReference type="PANTHER" id="PTHR32285">
    <property type="entry name" value="PROTEIN TRICHOME BIREFRINGENCE-LIKE 9-RELATED"/>
    <property type="match status" value="1"/>
</dbReference>
<proteinExistence type="inferred from homology"/>
<dbReference type="Pfam" id="PF14416">
    <property type="entry name" value="PMR5N"/>
    <property type="match status" value="1"/>
</dbReference>
<comment type="similarity">
    <text evidence="2">Belongs to the PC-esterase family. TBL subfamily.</text>
</comment>
<keyword evidence="4" id="KW-0735">Signal-anchor</keyword>
<evidence type="ECO:0000256" key="1">
    <source>
        <dbReference type="ARBA" id="ARBA00004167"/>
    </source>
</evidence>
<dbReference type="AlphaFoldDB" id="A0ABD2Y817"/>